<feature type="region of interest" description="Disordered" evidence="10">
    <location>
        <begin position="495"/>
        <end position="547"/>
    </location>
</feature>
<keyword evidence="15" id="KW-0808">Transferase</keyword>
<dbReference type="Pfam" id="PF14111">
    <property type="entry name" value="DUF4283"/>
    <property type="match status" value="1"/>
</dbReference>
<dbReference type="InterPro" id="IPR026960">
    <property type="entry name" value="RVT-Znf"/>
</dbReference>
<feature type="transmembrane region" description="Helical" evidence="11">
    <location>
        <begin position="1921"/>
        <end position="1940"/>
    </location>
</feature>
<comment type="similarity">
    <text evidence="1">Belongs to the ABC transporter superfamily. ABCB family. Multidrug resistance exporter (TC 3.A.1.201) subfamily.</text>
</comment>
<dbReference type="InterPro" id="IPR003593">
    <property type="entry name" value="AAA+_ATPase"/>
</dbReference>
<evidence type="ECO:0000256" key="2">
    <source>
        <dbReference type="ARBA" id="ARBA00022448"/>
    </source>
</evidence>
<keyword evidence="7 11" id="KW-1133">Transmembrane helix</keyword>
<dbReference type="Proteomes" id="UP000694251">
    <property type="component" value="Chromosome 10"/>
</dbReference>
<feature type="domain" description="ABC transporter" evidence="13">
    <location>
        <begin position="2760"/>
        <end position="2998"/>
    </location>
</feature>
<keyword evidence="5" id="KW-0547">Nucleotide-binding</keyword>
<feature type="compositionally biased region" description="Low complexity" evidence="10">
    <location>
        <begin position="13"/>
        <end position="35"/>
    </location>
</feature>
<feature type="transmembrane region" description="Helical" evidence="11">
    <location>
        <begin position="2559"/>
        <end position="2577"/>
    </location>
</feature>
<feature type="compositionally biased region" description="Polar residues" evidence="10">
    <location>
        <begin position="50"/>
        <end position="62"/>
    </location>
</feature>
<dbReference type="SMART" id="SM00382">
    <property type="entry name" value="AAA"/>
    <property type="match status" value="2"/>
</dbReference>
<feature type="transmembrane region" description="Helical" evidence="11">
    <location>
        <begin position="2439"/>
        <end position="2468"/>
    </location>
</feature>
<evidence type="ECO:0000259" key="12">
    <source>
        <dbReference type="PROSITE" id="PS50878"/>
    </source>
</evidence>
<organism evidence="15 16">
    <name type="scientific">Arabidopsis suecica</name>
    <name type="common">Swedish thale-cress</name>
    <name type="synonym">Cardaminopsis suecica</name>
    <dbReference type="NCBI Taxonomy" id="45249"/>
    <lineage>
        <taxon>Eukaryota</taxon>
        <taxon>Viridiplantae</taxon>
        <taxon>Streptophyta</taxon>
        <taxon>Embryophyta</taxon>
        <taxon>Tracheophyta</taxon>
        <taxon>Spermatophyta</taxon>
        <taxon>Magnoliopsida</taxon>
        <taxon>eudicotyledons</taxon>
        <taxon>Gunneridae</taxon>
        <taxon>Pentapetalae</taxon>
        <taxon>rosids</taxon>
        <taxon>malvids</taxon>
        <taxon>Brassicales</taxon>
        <taxon>Brassicaceae</taxon>
        <taxon>Camelineae</taxon>
        <taxon>Arabidopsis</taxon>
    </lineage>
</organism>
<reference evidence="15 16" key="1">
    <citation type="submission" date="2020-12" db="EMBL/GenBank/DDBJ databases">
        <title>Concerted genomic and epigenomic changes stabilize Arabidopsis allopolyploids.</title>
        <authorList>
            <person name="Chen Z."/>
        </authorList>
    </citation>
    <scope>NUCLEOTIDE SEQUENCE [LARGE SCALE GENOMIC DNA]</scope>
    <source>
        <strain evidence="15">As9502</strain>
        <tissue evidence="15">Leaf</tissue>
    </source>
</reference>
<evidence type="ECO:0000313" key="15">
    <source>
        <dbReference type="EMBL" id="KAG7564170.1"/>
    </source>
</evidence>
<dbReference type="FunFam" id="3.40.50.300:FF:000240">
    <property type="entry name" value="ABC transporter B family member 20"/>
    <property type="match status" value="1"/>
</dbReference>
<dbReference type="InterPro" id="IPR000477">
    <property type="entry name" value="RT_dom"/>
</dbReference>
<dbReference type="FunFam" id="3.40.50.300:FF:000205">
    <property type="entry name" value="ABC transporter B family member 4"/>
    <property type="match status" value="1"/>
</dbReference>
<feature type="domain" description="ABC transmembrane type-1" evidence="14">
    <location>
        <begin position="1795"/>
        <end position="2084"/>
    </location>
</feature>
<dbReference type="EMBL" id="JAEFBJ010000010">
    <property type="protein sequence ID" value="KAG7564170.1"/>
    <property type="molecule type" value="Genomic_DNA"/>
</dbReference>
<dbReference type="PROSITE" id="PS50929">
    <property type="entry name" value="ABC_TM1F"/>
    <property type="match status" value="2"/>
</dbReference>
<dbReference type="PANTHER" id="PTHR45136:SF2">
    <property type="entry name" value="ABC TRANSPORTER DOMAIN-CONTAINING PROTEIN"/>
    <property type="match status" value="1"/>
</dbReference>
<evidence type="ECO:0000259" key="13">
    <source>
        <dbReference type="PROSITE" id="PS50893"/>
    </source>
</evidence>
<dbReference type="PROSITE" id="PS50878">
    <property type="entry name" value="RT_POL"/>
    <property type="match status" value="1"/>
</dbReference>
<proteinExistence type="inferred from homology"/>
<dbReference type="GO" id="GO:0140359">
    <property type="term" value="F:ABC-type transporter activity"/>
    <property type="evidence" value="ECO:0007669"/>
    <property type="project" value="InterPro"/>
</dbReference>
<dbReference type="CDD" id="cd18577">
    <property type="entry name" value="ABC_6TM_Pgp_ABCB1_D1_like"/>
    <property type="match status" value="1"/>
</dbReference>
<keyword evidence="8 11" id="KW-0472">Membrane</keyword>
<evidence type="ECO:0000256" key="6">
    <source>
        <dbReference type="ARBA" id="ARBA00022840"/>
    </source>
</evidence>
<dbReference type="GO" id="GO:0005524">
    <property type="term" value="F:ATP binding"/>
    <property type="evidence" value="ECO:0007669"/>
    <property type="project" value="UniProtKB-KW"/>
</dbReference>
<dbReference type="Pfam" id="PF03372">
    <property type="entry name" value="Exo_endo_phos"/>
    <property type="match status" value="1"/>
</dbReference>
<accession>A0A8T1ZW80</accession>
<dbReference type="CDD" id="cd03249">
    <property type="entry name" value="ABC_MTABC3_MDL1_MDL2"/>
    <property type="match status" value="2"/>
</dbReference>
<feature type="transmembrane region" description="Helical" evidence="11">
    <location>
        <begin position="1845"/>
        <end position="1863"/>
    </location>
</feature>
<gene>
    <name evidence="15" type="ORF">ISN44_As10g009360</name>
</gene>
<keyword evidence="9" id="KW-0325">Glycoprotein</keyword>
<dbReference type="PROSITE" id="PS00211">
    <property type="entry name" value="ABC_TRANSPORTER_1"/>
    <property type="match status" value="2"/>
</dbReference>
<dbReference type="InterPro" id="IPR025558">
    <property type="entry name" value="DUF4283"/>
</dbReference>
<comment type="caution">
    <text evidence="15">The sequence shown here is derived from an EMBL/GenBank/DDBJ whole genome shotgun (WGS) entry which is preliminary data.</text>
</comment>
<keyword evidence="16" id="KW-1185">Reference proteome</keyword>
<protein>
    <submittedName>
        <fullName evidence="15">Reverse transcriptase domain</fullName>
    </submittedName>
</protein>
<feature type="region of interest" description="Disordered" evidence="10">
    <location>
        <begin position="1"/>
        <end position="62"/>
    </location>
</feature>
<evidence type="ECO:0000256" key="4">
    <source>
        <dbReference type="ARBA" id="ARBA00022737"/>
    </source>
</evidence>
<dbReference type="CDD" id="cd01650">
    <property type="entry name" value="RT_nLTR_like"/>
    <property type="match status" value="1"/>
</dbReference>
<dbReference type="GO" id="GO:0016020">
    <property type="term" value="C:membrane"/>
    <property type="evidence" value="ECO:0007669"/>
    <property type="project" value="InterPro"/>
</dbReference>
<dbReference type="CDD" id="cd18578">
    <property type="entry name" value="ABC_6TM_Pgp_ABCB1_D2_like"/>
    <property type="match status" value="1"/>
</dbReference>
<dbReference type="PROSITE" id="PS50893">
    <property type="entry name" value="ABC_TRANSPORTER_2"/>
    <property type="match status" value="2"/>
</dbReference>
<feature type="domain" description="ABC transmembrane type-1" evidence="14">
    <location>
        <begin position="2439"/>
        <end position="2726"/>
    </location>
</feature>
<evidence type="ECO:0000313" key="16">
    <source>
        <dbReference type="Proteomes" id="UP000694251"/>
    </source>
</evidence>
<dbReference type="InterPro" id="IPR003439">
    <property type="entry name" value="ABC_transporter-like_ATP-bd"/>
</dbReference>
<feature type="domain" description="ABC transporter" evidence="13">
    <location>
        <begin position="2121"/>
        <end position="2357"/>
    </location>
</feature>
<dbReference type="Pfam" id="PF00664">
    <property type="entry name" value="ABC_membrane"/>
    <property type="match status" value="2"/>
</dbReference>
<dbReference type="GO" id="GO:0003964">
    <property type="term" value="F:RNA-directed DNA polymerase activity"/>
    <property type="evidence" value="ECO:0007669"/>
    <property type="project" value="UniProtKB-KW"/>
</dbReference>
<dbReference type="PANTHER" id="PTHR45136">
    <property type="entry name" value="ABC TRANSPORTER DOMAIN-CONTAINING PROTEIN"/>
    <property type="match status" value="1"/>
</dbReference>
<evidence type="ECO:0000256" key="1">
    <source>
        <dbReference type="ARBA" id="ARBA00007577"/>
    </source>
</evidence>
<evidence type="ECO:0000256" key="3">
    <source>
        <dbReference type="ARBA" id="ARBA00022692"/>
    </source>
</evidence>
<feature type="compositionally biased region" description="Basic residues" evidence="10">
    <location>
        <begin position="1"/>
        <end position="12"/>
    </location>
</feature>
<evidence type="ECO:0000256" key="9">
    <source>
        <dbReference type="ARBA" id="ARBA00023180"/>
    </source>
</evidence>
<dbReference type="Pfam" id="PF00005">
    <property type="entry name" value="ABC_tran"/>
    <property type="match status" value="2"/>
</dbReference>
<evidence type="ECO:0000256" key="5">
    <source>
        <dbReference type="ARBA" id="ARBA00022741"/>
    </source>
</evidence>
<feature type="transmembrane region" description="Helical" evidence="11">
    <location>
        <begin position="2480"/>
        <end position="2503"/>
    </location>
</feature>
<evidence type="ECO:0000259" key="14">
    <source>
        <dbReference type="PROSITE" id="PS50929"/>
    </source>
</evidence>
<evidence type="ECO:0000256" key="7">
    <source>
        <dbReference type="ARBA" id="ARBA00022989"/>
    </source>
</evidence>
<dbReference type="OrthoDB" id="6500128at2759"/>
<evidence type="ECO:0000256" key="8">
    <source>
        <dbReference type="ARBA" id="ARBA00023136"/>
    </source>
</evidence>
<keyword evidence="4" id="KW-0677">Repeat</keyword>
<dbReference type="GO" id="GO:0016887">
    <property type="term" value="F:ATP hydrolysis activity"/>
    <property type="evidence" value="ECO:0007669"/>
    <property type="project" value="InterPro"/>
</dbReference>
<dbReference type="InterPro" id="IPR017871">
    <property type="entry name" value="ABC_transporter-like_CS"/>
</dbReference>
<dbReference type="Pfam" id="PF00078">
    <property type="entry name" value="RVT_1"/>
    <property type="match status" value="1"/>
</dbReference>
<dbReference type="Pfam" id="PF13966">
    <property type="entry name" value="zf-RVT"/>
    <property type="match status" value="1"/>
</dbReference>
<feature type="transmembrane region" description="Helical" evidence="11">
    <location>
        <begin position="2660"/>
        <end position="2681"/>
    </location>
</feature>
<keyword evidence="3 11" id="KW-0812">Transmembrane</keyword>
<keyword evidence="15" id="KW-0695">RNA-directed DNA polymerase</keyword>
<dbReference type="InterPro" id="IPR005135">
    <property type="entry name" value="Endo/exonuclease/phosphatase"/>
</dbReference>
<evidence type="ECO:0000256" key="11">
    <source>
        <dbReference type="SAM" id="Phobius"/>
    </source>
</evidence>
<feature type="compositionally biased region" description="Acidic residues" evidence="10">
    <location>
        <begin position="535"/>
        <end position="547"/>
    </location>
</feature>
<feature type="compositionally biased region" description="Polar residues" evidence="10">
    <location>
        <begin position="517"/>
        <end position="534"/>
    </location>
</feature>
<evidence type="ECO:0000256" key="10">
    <source>
        <dbReference type="SAM" id="MobiDB-lite"/>
    </source>
</evidence>
<keyword evidence="2" id="KW-0813">Transport</keyword>
<name>A0A8T1ZW80_ARASU</name>
<feature type="transmembrane region" description="Helical" evidence="11">
    <location>
        <begin position="1946"/>
        <end position="1965"/>
    </location>
</feature>
<feature type="compositionally biased region" description="Basic and acidic residues" evidence="10">
    <location>
        <begin position="504"/>
        <end position="516"/>
    </location>
</feature>
<keyword evidence="6" id="KW-0067">ATP-binding</keyword>
<dbReference type="InterPro" id="IPR011527">
    <property type="entry name" value="ABC1_TM_dom"/>
</dbReference>
<feature type="transmembrane region" description="Helical" evidence="11">
    <location>
        <begin position="2021"/>
        <end position="2044"/>
    </location>
</feature>
<sequence length="3003" mass="332721">MGKTKKPKKKRPGSASPIAAGGSSSPASSSANSSGKKPLSRSVLPLKEVPSQTASDLSQETVSANLKTSGSSAAVLGQIPEIEAGEIVQSVSDISVQLSPTKNASAPVQVTSSAIIEIPDLGLSNAAVSNQGLNASITVPLQIAGNASAEAIASNPTAETASPVDPVVPPPSVASSGDAWVGLFKGSARSLSKKGTAFVLPSGESCVKIPNSIIEKNQKSWEPFIIGQFYSDPPPQALVHTIVNGIWSRQFKDISVSKLEGNAFLFRITNAQTRRRVLNQRLWKIDGQTMFVANWEPGVIPAKPELTSAPIWLELRDVPFQFFNEEGLERIASLVGDPKCLHPDTANKSNLEVAKVFTLIDPRNALPEAVNVMFDSGEIRRVRVSSPWMPPVCSHCKEIGHSIKRCSTAPITCKGCNSTSHSVEKCPRIKGNGARLPLRPKGKAIVSRPMEVSRPEVTSPKKSVQSGFVYVVKNKQKNSVENFVPLSTHSTVDVGEPSKLAATKGKEKEKPEKVKEVQNSTKVSEAGSDSSDVNSSEETEGEFYSEEEHEYLEREKIGKFVNALLPRWFFDDNYAFSDLGKIWILWHPSVKVRILAKSLQMVTCEVKFPEITTLFIVSFVYASNDEGTRCELWNEICALATDPTVVGTPWVVLGDFNQTLCPSDHSSPASLNLDRPTRVFSDSLQAASLIDLTFRGCHFTWWNKRSSNPVAKKLDRVLVNDEWQAAFPLSVAFFEAPQFSDHSPNMFRVSYKLRELKKVIREFSKVNYSDLEKRVQEALSDLTELQSRVLSNPSPANACLEIEATRKWEILSKAEESFFYQKSRITWLDEGDKNTSFFHRMASTRQAQNHIHFLIDGQGNRIETQENIHDHCVDFFNDLLGSDESESNFVQEDITSLLNFQCTAEQRSSLDAYFSKDEIKAAFFSLPKNKASGPDGYPAEFFTSCWNVVGPEISSAVSEFFTSGTLLKQWNATSLVLIPKTPNAATVAEFRPISCLNTVYKVISRLLASRLQSLLPLVISHDQSAFLPGRLLTENVLLASEIVQGYNRSNISSRAMLKVDLRKAFDSVRWDFVSASLKALGLPERFIGWIMECVSTPSFSISINGHSKGYFQSTRGLRQGDPLSPYLFVLAMEVFSKLLHSRFDSGYISYHPKTSDLNISHLMFADDVMVFFDGSSSSLHGIYETLDDFAGWSGLQMNRDKTTLYHAGLSSSENVAISSYGFPIGKLPVRYLGLPLMCRKLRLNEYAPLLDKISFKFRAWAAKTLSFAGRVQLIASVIYGTINFWMSTFLLPKGCIKRIESLCSSFLWSGTTQIHSKAKVAWSTVCLPKNEGGLGLRNLSVWNKTLCLKLIWLLFANSGSLWVAWHHHHHTLCSQSFWALKVKTSDSWLWKSLLKLRPLAEKFIKCRIGCGSNAWFWYDCWSPMGPLIKHLGESGPSSLIIPLNAKVVDACNDDGWLLAAPRSDQAMALHIYLSTIPVPSDSADDDSFGWYVDDKLCGGFSASKTWEVLRPRVAVKSWASQIWFKGATPRHAFNMWVANLDRLPTLVRLASWGLQVSQHCCLCSAAAETREHLFIFCPFTKVIWSLICIRLGLQNIVFTGWDFLMAWSRVRNTASPQTLRLLIVQALLDYFEIERLREGMWQSLELNDLRSNPGTEDQCGAILLHHGQVVELVLLRHLKQQKYLPRAQTTSLAHSSRMSLQSSPPSDQQTYHQASYLDGYEKIEESRFVSKWNQGKPFRQSEVMLRGVKTCQDRLNSLATVPEPPRTISHEARVWAVLHTSHRSLTSAPDIVLMVLGTVGAIGDGMSTNVALVFASRIMNSLGYGQHNPSSTTFKEEIQKSSLDFVYLGLAVLGVAFMEGYCWSKTSERQVVKIRRTYLEAVLRQEVSFFDSDISTSEIIHTISTDTSLIQQLLSEKVPTFLMHISVFITGLVFSAYFSWRLTVVAIPTLVLLLIPGLIYGKYLVHLSKKSFKEYAKANSIVEQALSSIKTILSFTAETQIIKKYSEVLERHKKLGLKQGLAKGLAVGSSGISFTIWAFLAWYGSRLVMHKQETGGRIYAAGISFVLSGISLGTALTEIRYFSEASVAAARICSRIDRISEIDGEDTKKGFIPGEKMKGRVEFERVTFVYPSRPKTIILKDFTLTANVGQSVALMGASGSGKSTVIALLQRFYDPCEGCVRIDGFDIKTLQLKWMRRHIGVVSQDHALFGTSIRENLMFGKDKASMDEVISAAKAANAHGFITQLPNGYDTHIGDRGALLSGGQKQRIAIARAIIRNPVILLLDEATSALDGESETLIQNALDQVAAGRTTLVVAHKLSTVRGANLIAMLENGSVKELGSHEDLMTNNNHYAKLVKLQRQFGHEHRQDLQDRVKTPEIQQRWSTMNSVNRVSRRSSSPDLIVSPIPLESIHTAKINDSLPSTSFTRLLPLVSPEWKSSLVGCISAATFGAIQPVYALTIGGMISAFFAKSSHEMQAKIRVYSLIFTSLTFLSITLNLLQHYSFAKMGERLMQRLRLKMLEQIFTFEPAWFDVEENFSGELCSRLSNEVTIVKSLVADRLSLLVQTISGVTIAMIIGLLLSWKLALVMIAVQPLSILCFYTKKVLLSNISHNYAYAQNRSSQIASEAIYNHKIVTSLGSTKKIIEIFDKAQYEAKRKGRKAAWLAGFGMGSAQCLTFLTWALDFWYGGVLVQKGEISAGDVFKTFFVLVSTGKVIAEAGSMTSDLAKGSAAISSVFKILDRPSSQENTNHGAKIETVLGRIELKNIDFSYPNRPSIPVLRQFSLDIKPGTSIGLVGTSGCGKSTVIALIQRFYDVEIGCVKIDSVDLRDIDIKWYRKHTALVSQEPVVYSGSIRDNIILGRPEATEDEVVEAARAANAHDFISAMEKGYETECGERGVQLSGGQKQRIAIARAFLRTPTILLLDEVTSSLDSDSEQEVQDALARIMASRKMTTVVVAHRLNTLKKLDCIAMIADGTVMETGSYDHLKNIGGQFSRLVHAHDLKS</sequence>
<keyword evidence="15" id="KW-0548">Nucleotidyltransferase</keyword>
<feature type="domain" description="Reverse transcriptase" evidence="12">
    <location>
        <begin position="959"/>
        <end position="1236"/>
    </location>
</feature>